<dbReference type="HOGENOM" id="CLU_1304431_0_0_4"/>
<name>T1X6J7_VARPD</name>
<dbReference type="InterPro" id="IPR053714">
    <property type="entry name" value="Iso_Racemase_Enz_sf"/>
</dbReference>
<dbReference type="OrthoDB" id="8859334at2"/>
<evidence type="ECO:0000313" key="3">
    <source>
        <dbReference type="Proteomes" id="UP000016223"/>
    </source>
</evidence>
<proteinExistence type="inferred from homology"/>
<gene>
    <name evidence="2" type="ORF">VAPA_1c10700</name>
</gene>
<dbReference type="InterPro" id="IPR015942">
    <property type="entry name" value="Asp/Glu/hydantoin_racemase"/>
</dbReference>
<dbReference type="RefSeq" id="WP_021005732.1">
    <property type="nucleotide sequence ID" value="NC_022247.1"/>
</dbReference>
<dbReference type="Proteomes" id="UP000016223">
    <property type="component" value="Chromosome 1"/>
</dbReference>
<evidence type="ECO:0000313" key="2">
    <source>
        <dbReference type="EMBL" id="AGU48188.1"/>
    </source>
</evidence>
<dbReference type="KEGG" id="vpd:VAPA_1c10700"/>
<protein>
    <recommendedName>
        <fullName evidence="4">Asp/Glu/hydantoin racemase</fullName>
    </recommendedName>
</protein>
<organism evidence="2 3">
    <name type="scientific">Variovorax paradoxus B4</name>
    <dbReference type="NCBI Taxonomy" id="1246301"/>
    <lineage>
        <taxon>Bacteria</taxon>
        <taxon>Pseudomonadati</taxon>
        <taxon>Pseudomonadota</taxon>
        <taxon>Betaproteobacteria</taxon>
        <taxon>Burkholderiales</taxon>
        <taxon>Comamonadaceae</taxon>
        <taxon>Variovorax</taxon>
    </lineage>
</organism>
<dbReference type="Pfam" id="PF01177">
    <property type="entry name" value="Asp_Glu_race"/>
    <property type="match status" value="1"/>
</dbReference>
<dbReference type="Gene3D" id="3.40.50.12500">
    <property type="match status" value="1"/>
</dbReference>
<sequence>MRTLFLNPNSSAEITSTLRRHVERCGWPADRWEILKVDDAPRIIGSVSQNAEAEAAVERALPVLSRGFDRVVMMSSLDTGYHIARQRLGDEAYGFTRSVFSQHRRLGRQLQIITFDKSMTSLYESAIDATGHRMVVAGWTVVDLEPAAIAAQPSLALEKLRTVCRDLASTSIHPIFVVGAVGLALTEELRRVGMTGLVDPVSDLLAWLGSP</sequence>
<dbReference type="GO" id="GO:0047661">
    <property type="term" value="F:amino-acid racemase activity"/>
    <property type="evidence" value="ECO:0007669"/>
    <property type="project" value="InterPro"/>
</dbReference>
<dbReference type="PATRIC" id="fig|1246301.3.peg.1091"/>
<evidence type="ECO:0000256" key="1">
    <source>
        <dbReference type="ARBA" id="ARBA00038414"/>
    </source>
</evidence>
<evidence type="ECO:0008006" key="4">
    <source>
        <dbReference type="Google" id="ProtNLM"/>
    </source>
</evidence>
<comment type="similarity">
    <text evidence="1">Belongs to the HyuE racemase family.</text>
</comment>
<dbReference type="AlphaFoldDB" id="T1X6J7"/>
<accession>T1X6J7</accession>
<dbReference type="EMBL" id="CP003911">
    <property type="protein sequence ID" value="AGU48188.1"/>
    <property type="molecule type" value="Genomic_DNA"/>
</dbReference>
<reference evidence="2 3" key="1">
    <citation type="submission" date="2012-10" db="EMBL/GenBank/DDBJ databases">
        <title>Genome sequence of Variovorax paradoxus B4.</title>
        <authorList>
            <person name="Schuldes J."/>
            <person name="Brandt U."/>
            <person name="Hiessl S."/>
            <person name="Wuebbeler J.H."/>
            <person name="Thuermer A."/>
            <person name="Steinbuechel A."/>
            <person name="Daniel R."/>
        </authorList>
    </citation>
    <scope>NUCLEOTIDE SEQUENCE [LARGE SCALE GENOMIC DNA]</scope>
    <source>
        <strain evidence="2 3">B4</strain>
    </source>
</reference>